<dbReference type="EMBL" id="LKAM01000003">
    <property type="protein sequence ID" value="KUM49158.1"/>
    <property type="molecule type" value="Genomic_DNA"/>
</dbReference>
<name>A0A124GNK9_PICGL</name>
<sequence>MAWMLLSLLMNLLMARKLLLAQMLPMSLMLVDLDHQRAFEQALHLHLDQYLHLDVQLLKQGKLLIQPRLLAKVVI</sequence>
<dbReference type="AlphaFoldDB" id="A0A124GNK9"/>
<organism evidence="2">
    <name type="scientific">Picea glauca</name>
    <name type="common">White spruce</name>
    <name type="synonym">Pinus glauca</name>
    <dbReference type="NCBI Taxonomy" id="3330"/>
    <lineage>
        <taxon>Eukaryota</taxon>
        <taxon>Viridiplantae</taxon>
        <taxon>Streptophyta</taxon>
        <taxon>Embryophyta</taxon>
        <taxon>Tracheophyta</taxon>
        <taxon>Spermatophyta</taxon>
        <taxon>Pinopsida</taxon>
        <taxon>Pinidae</taxon>
        <taxon>Conifers I</taxon>
        <taxon>Pinales</taxon>
        <taxon>Pinaceae</taxon>
        <taxon>Picea</taxon>
    </lineage>
</organism>
<reference evidence="2" key="1">
    <citation type="journal article" date="2015" name="Genome Biol. Evol.">
        <title>Organellar Genomes of White Spruce (Picea glauca): Assembly and Annotation.</title>
        <authorList>
            <person name="Jackman S.D."/>
            <person name="Warren R.L."/>
            <person name="Gibb E.A."/>
            <person name="Vandervalk B.P."/>
            <person name="Mohamadi H."/>
            <person name="Chu J."/>
            <person name="Raymond A."/>
            <person name="Pleasance S."/>
            <person name="Coope R."/>
            <person name="Wildung M.R."/>
            <person name="Ritland C.E."/>
            <person name="Bousquet J."/>
            <person name="Jones S.J."/>
            <person name="Bohlmann J."/>
            <person name="Birol I."/>
        </authorList>
    </citation>
    <scope>NUCLEOTIDE SEQUENCE [LARGE SCALE GENOMIC DNA]</scope>
    <source>
        <tissue evidence="2">Flushing bud</tissue>
    </source>
</reference>
<comment type="caution">
    <text evidence="2">The sequence shown here is derived from an EMBL/GenBank/DDBJ whole genome shotgun (WGS) entry which is preliminary data.</text>
</comment>
<gene>
    <name evidence="2" type="ORF">ABT39_MTgene3707</name>
</gene>
<feature type="signal peptide" evidence="1">
    <location>
        <begin position="1"/>
        <end position="21"/>
    </location>
</feature>
<evidence type="ECO:0000256" key="1">
    <source>
        <dbReference type="SAM" id="SignalP"/>
    </source>
</evidence>
<protein>
    <recommendedName>
        <fullName evidence="3">Secreted protein</fullName>
    </recommendedName>
</protein>
<geneLocation type="mitochondrion" evidence="2"/>
<feature type="chain" id="PRO_5007172438" description="Secreted protein" evidence="1">
    <location>
        <begin position="22"/>
        <end position="75"/>
    </location>
</feature>
<evidence type="ECO:0000313" key="2">
    <source>
        <dbReference type="EMBL" id="KUM49158.1"/>
    </source>
</evidence>
<keyword evidence="1" id="KW-0732">Signal</keyword>
<keyword evidence="2" id="KW-0496">Mitochondrion</keyword>
<proteinExistence type="predicted"/>
<evidence type="ECO:0008006" key="3">
    <source>
        <dbReference type="Google" id="ProtNLM"/>
    </source>
</evidence>
<accession>A0A124GNK9</accession>